<dbReference type="Pfam" id="PF11104">
    <property type="entry name" value="PilM_2"/>
    <property type="match status" value="1"/>
</dbReference>
<dbReference type="Proteomes" id="UP000244908">
    <property type="component" value="Chromosome"/>
</dbReference>
<dbReference type="OrthoDB" id="6447548at2"/>
<keyword evidence="2" id="KW-1185">Reference proteome</keyword>
<name>A0A2Y9TYG4_9GAMM</name>
<protein>
    <submittedName>
        <fullName evidence="1">Pilus assembly protein HofM</fullName>
    </submittedName>
</protein>
<evidence type="ECO:0000313" key="2">
    <source>
        <dbReference type="Proteomes" id="UP000244908"/>
    </source>
</evidence>
<sequence length="287" mass="32496">MQIWQVGLDIQENSFCALAVQRKRYGWQLRHWHCQPVSSSCIGDNTAMLSPEIMAALREWRRNLPKRVSLRIALPAEVILQQSIKLPEPSLSLQEQTWLVEASMSKLFSLAARELAVDYRLISSTSSERSASGEIVVSATRRSVIEHWKTELARADIFPDIIDTTPCVLRYMALSGGVPTDSLLIHQLYEKYLLVSPLNHPFYYQVIPDNAMTVLERIEYAQQTYRQISGYAVSQVSYSGLPTSEAFPSYIQCWSPFVALQQMQPPLPEAPQQFVLACGLALRSEDC</sequence>
<dbReference type="EMBL" id="CP029185">
    <property type="protein sequence ID" value="AWH88571.1"/>
    <property type="molecule type" value="Genomic_DNA"/>
</dbReference>
<evidence type="ECO:0000313" key="1">
    <source>
        <dbReference type="EMBL" id="AWH88571.1"/>
    </source>
</evidence>
<organism evidence="1 2">
    <name type="scientific">Limnobaculum parvum</name>
    <dbReference type="NCBI Taxonomy" id="2172103"/>
    <lineage>
        <taxon>Bacteria</taxon>
        <taxon>Pseudomonadati</taxon>
        <taxon>Pseudomonadota</taxon>
        <taxon>Gammaproteobacteria</taxon>
        <taxon>Enterobacterales</taxon>
        <taxon>Budviciaceae</taxon>
        <taxon>Limnobaculum</taxon>
    </lineage>
</organism>
<dbReference type="Gene3D" id="3.30.420.40">
    <property type="match status" value="1"/>
</dbReference>
<accession>A0A2Y9TYG4</accession>
<reference evidence="1 2" key="1">
    <citation type="journal article" date="2019" name="Int. J. Syst. Evol. Microbiol.">
        <title>Limnobaculum parvum gen. nov., sp. nov., isolated from a freshwater lake.</title>
        <authorList>
            <person name="Baek C."/>
            <person name="Shin S.K."/>
            <person name="Yi H."/>
        </authorList>
    </citation>
    <scope>NUCLEOTIDE SEQUENCE [LARGE SCALE GENOMIC DNA]</scope>
    <source>
        <strain evidence="1 2">HYN0051</strain>
    </source>
</reference>
<dbReference type="AlphaFoldDB" id="A0A2Y9TYG4"/>
<dbReference type="InterPro" id="IPR005883">
    <property type="entry name" value="PilM"/>
</dbReference>
<dbReference type="RefSeq" id="WP_108900629.1">
    <property type="nucleotide sequence ID" value="NZ_CP029185.2"/>
</dbReference>
<proteinExistence type="predicted"/>
<dbReference type="Gene3D" id="3.30.1490.300">
    <property type="match status" value="1"/>
</dbReference>
<dbReference type="KEGG" id="lpv:HYN51_08380"/>
<gene>
    <name evidence="1" type="ORF">HYN51_08380</name>
</gene>